<keyword evidence="1" id="KW-0812">Transmembrane</keyword>
<name>A0A0B6ZCA1_9EUPU</name>
<keyword evidence="1" id="KW-0472">Membrane</keyword>
<accession>A0A0B6ZCA1</accession>
<keyword evidence="1" id="KW-1133">Transmembrane helix</keyword>
<evidence type="ECO:0000313" key="2">
    <source>
        <dbReference type="EMBL" id="CEK66224.1"/>
    </source>
</evidence>
<proteinExistence type="predicted"/>
<gene>
    <name evidence="2" type="primary">ORF57762</name>
</gene>
<feature type="transmembrane region" description="Helical" evidence="1">
    <location>
        <begin position="6"/>
        <end position="24"/>
    </location>
</feature>
<dbReference type="AlphaFoldDB" id="A0A0B6ZCA1"/>
<dbReference type="EMBL" id="HACG01019359">
    <property type="protein sequence ID" value="CEK66224.1"/>
    <property type="molecule type" value="Transcribed_RNA"/>
</dbReference>
<reference evidence="2" key="1">
    <citation type="submission" date="2014-12" db="EMBL/GenBank/DDBJ databases">
        <title>Insight into the proteome of Arion vulgaris.</title>
        <authorList>
            <person name="Aradska J."/>
            <person name="Bulat T."/>
            <person name="Smidak R."/>
            <person name="Sarate P."/>
            <person name="Gangsoo J."/>
            <person name="Sialana F."/>
            <person name="Bilban M."/>
            <person name="Lubec G."/>
        </authorList>
    </citation>
    <scope>NUCLEOTIDE SEQUENCE</scope>
    <source>
        <tissue evidence="2">Skin</tissue>
    </source>
</reference>
<evidence type="ECO:0000256" key="1">
    <source>
        <dbReference type="SAM" id="Phobius"/>
    </source>
</evidence>
<sequence length="82" mass="9240">MMSGQFPSSIIFITLIQLFGYLFITTGSTEASMHLGIISDIVLLQNQHTNHLTLYGHLMLQISMALYVMESPLFNIIHKISL</sequence>
<protein>
    <submittedName>
        <fullName evidence="2">Uncharacterized protein</fullName>
    </submittedName>
</protein>
<organism evidence="2">
    <name type="scientific">Arion vulgaris</name>
    <dbReference type="NCBI Taxonomy" id="1028688"/>
    <lineage>
        <taxon>Eukaryota</taxon>
        <taxon>Metazoa</taxon>
        <taxon>Spiralia</taxon>
        <taxon>Lophotrochozoa</taxon>
        <taxon>Mollusca</taxon>
        <taxon>Gastropoda</taxon>
        <taxon>Heterobranchia</taxon>
        <taxon>Euthyneura</taxon>
        <taxon>Panpulmonata</taxon>
        <taxon>Eupulmonata</taxon>
        <taxon>Stylommatophora</taxon>
        <taxon>Helicina</taxon>
        <taxon>Arionoidea</taxon>
        <taxon>Arionidae</taxon>
        <taxon>Arion</taxon>
    </lineage>
</organism>